<comment type="caution">
    <text evidence="3">The sequence shown here is derived from an EMBL/GenBank/DDBJ whole genome shotgun (WGS) entry which is preliminary data.</text>
</comment>
<dbReference type="RefSeq" id="XP_058305909.1">
    <property type="nucleotide sequence ID" value="XM_058455921.1"/>
</dbReference>
<dbReference type="Gene3D" id="3.30.810.10">
    <property type="entry name" value="2-Layer Sandwich"/>
    <property type="match status" value="1"/>
</dbReference>
<accession>A0A9W9JJH3</accession>
<evidence type="ECO:0000313" key="3">
    <source>
        <dbReference type="EMBL" id="KAJ5195421.1"/>
    </source>
</evidence>
<evidence type="ECO:0000259" key="2">
    <source>
        <dbReference type="PROSITE" id="PS51455"/>
    </source>
</evidence>
<keyword evidence="1" id="KW-0547">Nucleotide-binding</keyword>
<dbReference type="OrthoDB" id="70770at2759"/>
<dbReference type="GO" id="GO:0046854">
    <property type="term" value="P:phosphatidylinositol phosphate biosynthetic process"/>
    <property type="evidence" value="ECO:0007669"/>
    <property type="project" value="TreeGrafter"/>
</dbReference>
<dbReference type="InterPro" id="IPR027484">
    <property type="entry name" value="PInositol-4-P-5-kinase_N"/>
</dbReference>
<dbReference type="PROSITE" id="PS51455">
    <property type="entry name" value="PIPK"/>
    <property type="match status" value="1"/>
</dbReference>
<name>A0A9W9JJH3_9EURO</name>
<keyword evidence="1" id="KW-0067">ATP-binding</keyword>
<dbReference type="EMBL" id="JAPQKR010000015">
    <property type="protein sequence ID" value="KAJ5195421.1"/>
    <property type="molecule type" value="Genomic_DNA"/>
</dbReference>
<keyword evidence="1" id="KW-0418">Kinase</keyword>
<reference evidence="3" key="1">
    <citation type="submission" date="2022-12" db="EMBL/GenBank/DDBJ databases">
        <authorList>
            <person name="Petersen C."/>
        </authorList>
    </citation>
    <scope>NUCLEOTIDE SEQUENCE</scope>
    <source>
        <strain evidence="3">IBT 15544</strain>
    </source>
</reference>
<keyword evidence="4" id="KW-1185">Reference proteome</keyword>
<dbReference type="InterPro" id="IPR023610">
    <property type="entry name" value="PInositol-4/5-P-5/4-kinase"/>
</dbReference>
<evidence type="ECO:0000256" key="1">
    <source>
        <dbReference type="PROSITE-ProRule" id="PRU00781"/>
    </source>
</evidence>
<organism evidence="3 4">
    <name type="scientific">Penicillium cinerascens</name>
    <dbReference type="NCBI Taxonomy" id="70096"/>
    <lineage>
        <taxon>Eukaryota</taxon>
        <taxon>Fungi</taxon>
        <taxon>Dikarya</taxon>
        <taxon>Ascomycota</taxon>
        <taxon>Pezizomycotina</taxon>
        <taxon>Eurotiomycetes</taxon>
        <taxon>Eurotiomycetidae</taxon>
        <taxon>Eurotiales</taxon>
        <taxon>Aspergillaceae</taxon>
        <taxon>Penicillium</taxon>
    </lineage>
</organism>
<dbReference type="Gene3D" id="3.30.800.10">
    <property type="entry name" value="Phosphatidylinositol Phosphate Kinase II Beta"/>
    <property type="match status" value="1"/>
</dbReference>
<dbReference type="PANTHER" id="PTHR23086">
    <property type="entry name" value="PHOSPHATIDYLINOSITOL-4-PHOSPHATE 5-KINASE"/>
    <property type="match status" value="1"/>
</dbReference>
<keyword evidence="1" id="KW-0808">Transferase</keyword>
<gene>
    <name evidence="3" type="ORF">N7498_008859</name>
</gene>
<dbReference type="GO" id="GO:0005524">
    <property type="term" value="F:ATP binding"/>
    <property type="evidence" value="ECO:0007669"/>
    <property type="project" value="UniProtKB-UniRule"/>
</dbReference>
<dbReference type="PANTHER" id="PTHR23086:SF126">
    <property type="entry name" value="PIPK DOMAIN-CONTAINING PROTEIN"/>
    <property type="match status" value="1"/>
</dbReference>
<reference evidence="3" key="2">
    <citation type="journal article" date="2023" name="IMA Fungus">
        <title>Comparative genomic study of the Penicillium genus elucidates a diverse pangenome and 15 lateral gene transfer events.</title>
        <authorList>
            <person name="Petersen C."/>
            <person name="Sorensen T."/>
            <person name="Nielsen M.R."/>
            <person name="Sondergaard T.E."/>
            <person name="Sorensen J.L."/>
            <person name="Fitzpatrick D.A."/>
            <person name="Frisvad J.C."/>
            <person name="Nielsen K.L."/>
        </authorList>
    </citation>
    <scope>NUCLEOTIDE SEQUENCE</scope>
    <source>
        <strain evidence="3">IBT 15544</strain>
    </source>
</reference>
<dbReference type="InterPro" id="IPR002498">
    <property type="entry name" value="PInositol-4-P-4/5-kinase_core"/>
</dbReference>
<dbReference type="SUPFAM" id="SSF56104">
    <property type="entry name" value="SAICAR synthase-like"/>
    <property type="match status" value="1"/>
</dbReference>
<proteinExistence type="predicted"/>
<dbReference type="AlphaFoldDB" id="A0A9W9JJH3"/>
<dbReference type="GeneID" id="83183222"/>
<dbReference type="GO" id="GO:0005886">
    <property type="term" value="C:plasma membrane"/>
    <property type="evidence" value="ECO:0007669"/>
    <property type="project" value="TreeGrafter"/>
</dbReference>
<dbReference type="GO" id="GO:0016308">
    <property type="term" value="F:1-phosphatidylinositol-4-phosphate 5-kinase activity"/>
    <property type="evidence" value="ECO:0007669"/>
    <property type="project" value="TreeGrafter"/>
</dbReference>
<dbReference type="Proteomes" id="UP001150904">
    <property type="component" value="Unassembled WGS sequence"/>
</dbReference>
<sequence length="343" mass="39860">MGKNRRQSALAKSIQSGLLRDPDRFKKTAWGKIIAFFTFRRIKLIRHEQDLFAKLRQEVWNFNEDEYQSSFHTTSGQAPLKMIGDLGYSGSTFFGTFDGRLVIKSLPRRFEYTFFETDFLEPYYEYMHRHPDSVLVWITDYILSPYVTLGTLCGCAPAHHIIMENILCGQADDPAGNRWETYDLKPIDYFYPERDLVPAPLVSEDTLSRLADTFNDKLRLWQKDYNAFWEAIQADTKFLQEANAVDYSLFMVRIPATSSPKVLGRRSPWRAGIPSTDGKWKYRAVILDFFWARHKLHAQAMSGVVQTFNVVGRQGPMSITTTADEYRQKFLSMVKEMIEVYPE</sequence>
<protein>
    <recommendedName>
        <fullName evidence="2">PIPK domain-containing protein</fullName>
    </recommendedName>
</protein>
<feature type="domain" description="PIPK" evidence="2">
    <location>
        <begin position="1"/>
        <end position="338"/>
    </location>
</feature>
<dbReference type="SMART" id="SM00330">
    <property type="entry name" value="PIPKc"/>
    <property type="match status" value="1"/>
</dbReference>
<evidence type="ECO:0000313" key="4">
    <source>
        <dbReference type="Proteomes" id="UP001150904"/>
    </source>
</evidence>
<dbReference type="Pfam" id="PF01504">
    <property type="entry name" value="PIP5K"/>
    <property type="match status" value="1"/>
</dbReference>
<dbReference type="InterPro" id="IPR027483">
    <property type="entry name" value="PInositol-4-P-4/5-kinase_C_sf"/>
</dbReference>